<dbReference type="SUPFAM" id="SSF51445">
    <property type="entry name" value="(Trans)glycosidases"/>
    <property type="match status" value="1"/>
</dbReference>
<reference evidence="5 6" key="1">
    <citation type="submission" date="2020-08" db="EMBL/GenBank/DDBJ databases">
        <authorList>
            <person name="Liu C."/>
            <person name="Sun Q."/>
        </authorList>
    </citation>
    <scope>NUCLEOTIDE SEQUENCE [LARGE SCALE GENOMIC DNA]</scope>
    <source>
        <strain evidence="5 6">NSJ-62</strain>
    </source>
</reference>
<name>A0A7G9B7P9_9FIRM</name>
<dbReference type="Pfam" id="PF00395">
    <property type="entry name" value="SLH"/>
    <property type="match status" value="3"/>
</dbReference>
<evidence type="ECO:0000259" key="4">
    <source>
        <dbReference type="PROSITE" id="PS51910"/>
    </source>
</evidence>
<organism evidence="5 6">
    <name type="scientific">Oscillibacter hominis</name>
    <dbReference type="NCBI Taxonomy" id="2763056"/>
    <lineage>
        <taxon>Bacteria</taxon>
        <taxon>Bacillati</taxon>
        <taxon>Bacillota</taxon>
        <taxon>Clostridia</taxon>
        <taxon>Eubacteriales</taxon>
        <taxon>Oscillospiraceae</taxon>
        <taxon>Oscillibacter</taxon>
    </lineage>
</organism>
<dbReference type="KEGG" id="ohi:H8790_06165"/>
<evidence type="ECO:0000256" key="2">
    <source>
        <dbReference type="SAM" id="SignalP"/>
    </source>
</evidence>
<feature type="domain" description="SLH" evidence="3">
    <location>
        <begin position="17"/>
        <end position="80"/>
    </location>
</feature>
<sequence>MGKKVFALVLALALVTPAFAYSDVPQDSVLKPEIESAAQYGLMNGFTDGTFGYSQSITRAQFATVLVRMFGWDTVLPASSSYSDLSTDSYYFPYIESALAHDTFDAGTNFRPGDAITRAEMAEMLVRALGLKSAAALVRQTWKGQAAACRFSLPFTDVSGDSAGYIYVAYSIGMTNGTSATTFSPNATATRGQAAAMLVRIYEKINRDTTFNHAFYAISSYSQLGLSDEMDAVSVGWSRMNWDGAAASLATTSANGNEYCIPSGYSEVTDYLSSRGIAVNLSVFMDTSGGLQGMLASDAGRTQAVEQIVNELTVTYNAIGRNPYSGVTIDFEGLRSAQREDFTSFLTQLSTELKAMGKTLSVCVSPVLVTGSYYDGYDYAAIGNLADQVILMAYDYDTRDLSGYLGTEYYKTAVPAPIDQVWASLKAIADTDTGVGDLSKVSLGFSAKQVAWQIDENGKLLSGTPVYPSKETVSKRLAQADTVTGWSSEYQMPYAIYRTEDGSRYFLWYENREAVEVALNAAKSLGVTGISLWRLGTIPDDALWGW</sequence>
<feature type="domain" description="SLH" evidence="3">
    <location>
        <begin position="81"/>
        <end position="139"/>
    </location>
</feature>
<proteinExistence type="predicted"/>
<dbReference type="EMBL" id="CP060490">
    <property type="protein sequence ID" value="QNL45580.1"/>
    <property type="molecule type" value="Genomic_DNA"/>
</dbReference>
<dbReference type="InterPro" id="IPR001119">
    <property type="entry name" value="SLH_dom"/>
</dbReference>
<dbReference type="Pfam" id="PF00704">
    <property type="entry name" value="Glyco_hydro_18"/>
    <property type="match status" value="1"/>
</dbReference>
<dbReference type="Gene3D" id="3.20.20.80">
    <property type="entry name" value="Glycosidases"/>
    <property type="match status" value="1"/>
</dbReference>
<feature type="chain" id="PRO_5029005537" evidence="2">
    <location>
        <begin position="21"/>
        <end position="546"/>
    </location>
</feature>
<keyword evidence="2" id="KW-0732">Signal</keyword>
<dbReference type="PROSITE" id="PS51910">
    <property type="entry name" value="GH18_2"/>
    <property type="match status" value="1"/>
</dbReference>
<dbReference type="Proteomes" id="UP000515960">
    <property type="component" value="Chromosome"/>
</dbReference>
<keyword evidence="6" id="KW-1185">Reference proteome</keyword>
<evidence type="ECO:0000259" key="3">
    <source>
        <dbReference type="PROSITE" id="PS51272"/>
    </source>
</evidence>
<dbReference type="RefSeq" id="WP_187334008.1">
    <property type="nucleotide sequence ID" value="NZ_CP060490.1"/>
</dbReference>
<dbReference type="GO" id="GO:0005975">
    <property type="term" value="P:carbohydrate metabolic process"/>
    <property type="evidence" value="ECO:0007669"/>
    <property type="project" value="InterPro"/>
</dbReference>
<dbReference type="SMART" id="SM00636">
    <property type="entry name" value="Glyco_18"/>
    <property type="match status" value="1"/>
</dbReference>
<dbReference type="PROSITE" id="PS51272">
    <property type="entry name" value="SLH"/>
    <property type="match status" value="3"/>
</dbReference>
<feature type="domain" description="GH18" evidence="4">
    <location>
        <begin position="177"/>
        <end position="546"/>
    </location>
</feature>
<dbReference type="GO" id="GO:0008061">
    <property type="term" value="F:chitin binding"/>
    <property type="evidence" value="ECO:0007669"/>
    <property type="project" value="InterPro"/>
</dbReference>
<dbReference type="InterPro" id="IPR029070">
    <property type="entry name" value="Chitinase_insertion_sf"/>
</dbReference>
<evidence type="ECO:0000256" key="1">
    <source>
        <dbReference type="ARBA" id="ARBA00022737"/>
    </source>
</evidence>
<dbReference type="InterPro" id="IPR001223">
    <property type="entry name" value="Glyco_hydro18_cat"/>
</dbReference>
<feature type="signal peptide" evidence="2">
    <location>
        <begin position="1"/>
        <end position="20"/>
    </location>
</feature>
<gene>
    <name evidence="5" type="ORF">H8790_06165</name>
</gene>
<dbReference type="AlphaFoldDB" id="A0A7G9B7P9"/>
<evidence type="ECO:0000313" key="5">
    <source>
        <dbReference type="EMBL" id="QNL45580.1"/>
    </source>
</evidence>
<dbReference type="PANTHER" id="PTHR46066">
    <property type="entry name" value="CHITINASE DOMAIN-CONTAINING PROTEIN 1 FAMILY MEMBER"/>
    <property type="match status" value="1"/>
</dbReference>
<accession>A0A7G9B7P9</accession>
<dbReference type="PANTHER" id="PTHR46066:SF2">
    <property type="entry name" value="CHITINASE DOMAIN-CONTAINING PROTEIN 1"/>
    <property type="match status" value="1"/>
</dbReference>
<feature type="domain" description="SLH" evidence="3">
    <location>
        <begin position="147"/>
        <end position="212"/>
    </location>
</feature>
<evidence type="ECO:0000313" key="6">
    <source>
        <dbReference type="Proteomes" id="UP000515960"/>
    </source>
</evidence>
<dbReference type="InterPro" id="IPR011583">
    <property type="entry name" value="Chitinase_II/V-like_cat"/>
</dbReference>
<protein>
    <submittedName>
        <fullName evidence="5">S-layer homology domain-containing protein</fullName>
    </submittedName>
</protein>
<keyword evidence="1" id="KW-0677">Repeat</keyword>
<dbReference type="Gene3D" id="3.10.50.10">
    <property type="match status" value="1"/>
</dbReference>
<dbReference type="InterPro" id="IPR017853">
    <property type="entry name" value="GH"/>
</dbReference>